<organism evidence="2 3">
    <name type="scientific">Physocladia obscura</name>
    <dbReference type="NCBI Taxonomy" id="109957"/>
    <lineage>
        <taxon>Eukaryota</taxon>
        <taxon>Fungi</taxon>
        <taxon>Fungi incertae sedis</taxon>
        <taxon>Chytridiomycota</taxon>
        <taxon>Chytridiomycota incertae sedis</taxon>
        <taxon>Chytridiomycetes</taxon>
        <taxon>Chytridiales</taxon>
        <taxon>Chytriomycetaceae</taxon>
        <taxon>Physocladia</taxon>
    </lineage>
</organism>
<protein>
    <submittedName>
        <fullName evidence="2">Uncharacterized protein</fullName>
    </submittedName>
</protein>
<reference evidence="2" key="1">
    <citation type="submission" date="2020-05" db="EMBL/GenBank/DDBJ databases">
        <title>Phylogenomic resolution of chytrid fungi.</title>
        <authorList>
            <person name="Stajich J.E."/>
            <person name="Amses K."/>
            <person name="Simmons R."/>
            <person name="Seto K."/>
            <person name="Myers J."/>
            <person name="Bonds A."/>
            <person name="Quandt C.A."/>
            <person name="Barry K."/>
            <person name="Liu P."/>
            <person name="Grigoriev I."/>
            <person name="Longcore J.E."/>
            <person name="James T.Y."/>
        </authorList>
    </citation>
    <scope>NUCLEOTIDE SEQUENCE</scope>
    <source>
        <strain evidence="2">JEL0513</strain>
    </source>
</reference>
<proteinExistence type="predicted"/>
<evidence type="ECO:0000256" key="1">
    <source>
        <dbReference type="SAM" id="MobiDB-lite"/>
    </source>
</evidence>
<dbReference type="EMBL" id="JADGJH010003425">
    <property type="protein sequence ID" value="KAJ3091028.1"/>
    <property type="molecule type" value="Genomic_DNA"/>
</dbReference>
<gene>
    <name evidence="2" type="ORF">HK100_007285</name>
</gene>
<keyword evidence="3" id="KW-1185">Reference proteome</keyword>
<dbReference type="Proteomes" id="UP001211907">
    <property type="component" value="Unassembled WGS sequence"/>
</dbReference>
<accession>A0AAD5SPQ7</accession>
<sequence>MWRRRRQQQIPLPWGGGRVSGKASKKQQAGLGITVDGVFYAYDSQGRCTCPVCT</sequence>
<name>A0AAD5SPQ7_9FUNG</name>
<feature type="region of interest" description="Disordered" evidence="1">
    <location>
        <begin position="1"/>
        <end position="23"/>
    </location>
</feature>
<dbReference type="AlphaFoldDB" id="A0AAD5SPQ7"/>
<evidence type="ECO:0000313" key="2">
    <source>
        <dbReference type="EMBL" id="KAJ3091028.1"/>
    </source>
</evidence>
<comment type="caution">
    <text evidence="2">The sequence shown here is derived from an EMBL/GenBank/DDBJ whole genome shotgun (WGS) entry which is preliminary data.</text>
</comment>
<evidence type="ECO:0000313" key="3">
    <source>
        <dbReference type="Proteomes" id="UP001211907"/>
    </source>
</evidence>